<keyword evidence="11" id="KW-0240">DNA-directed RNA polymerase</keyword>
<dbReference type="GO" id="GO:0005634">
    <property type="term" value="C:nucleus"/>
    <property type="evidence" value="ECO:0007669"/>
    <property type="project" value="InterPro"/>
</dbReference>
<dbReference type="Pfam" id="PF04801">
    <property type="entry name" value="RPC5"/>
    <property type="match status" value="1"/>
</dbReference>
<evidence type="ECO:0000256" key="5">
    <source>
        <dbReference type="ARBA" id="ARBA00022723"/>
    </source>
</evidence>
<dbReference type="Gene3D" id="3.40.718.10">
    <property type="entry name" value="Isopropylmalate Dehydrogenase"/>
    <property type="match status" value="1"/>
</dbReference>
<protein>
    <submittedName>
        <fullName evidence="11">DNA-directed RNA polymerase III subunit Rpc5</fullName>
    </submittedName>
</protein>
<evidence type="ECO:0000313" key="11">
    <source>
        <dbReference type="EMBL" id="PWA46490.1"/>
    </source>
</evidence>
<feature type="domain" description="Isopropylmalate dehydrogenase-like" evidence="10">
    <location>
        <begin position="196"/>
        <end position="268"/>
    </location>
</feature>
<dbReference type="Proteomes" id="UP000245207">
    <property type="component" value="Unassembled WGS sequence"/>
</dbReference>
<comment type="caution">
    <text evidence="11">The sequence shown here is derived from an EMBL/GenBank/DDBJ whole genome shotgun (WGS) entry which is preliminary data.</text>
</comment>
<organism evidence="11 12">
    <name type="scientific">Artemisia annua</name>
    <name type="common">Sweet wormwood</name>
    <dbReference type="NCBI Taxonomy" id="35608"/>
    <lineage>
        <taxon>Eukaryota</taxon>
        <taxon>Viridiplantae</taxon>
        <taxon>Streptophyta</taxon>
        <taxon>Embryophyta</taxon>
        <taxon>Tracheophyta</taxon>
        <taxon>Spermatophyta</taxon>
        <taxon>Magnoliopsida</taxon>
        <taxon>eudicotyledons</taxon>
        <taxon>Gunneridae</taxon>
        <taxon>Pentapetalae</taxon>
        <taxon>asterids</taxon>
        <taxon>campanulids</taxon>
        <taxon>Asterales</taxon>
        <taxon>Asteraceae</taxon>
        <taxon>Asteroideae</taxon>
        <taxon>Anthemideae</taxon>
        <taxon>Artemisiinae</taxon>
        <taxon>Artemisia</taxon>
    </lineage>
</organism>
<dbReference type="OrthoDB" id="340681at2759"/>
<evidence type="ECO:0000259" key="10">
    <source>
        <dbReference type="Pfam" id="PF00180"/>
    </source>
</evidence>
<feature type="region of interest" description="Disordered" evidence="9">
    <location>
        <begin position="62"/>
        <end position="83"/>
    </location>
</feature>
<evidence type="ECO:0000256" key="6">
    <source>
        <dbReference type="ARBA" id="ARBA00022842"/>
    </source>
</evidence>
<keyword evidence="4" id="KW-0816">Tricarboxylic acid cycle</keyword>
<evidence type="ECO:0000256" key="2">
    <source>
        <dbReference type="ARBA" id="ARBA00001946"/>
    </source>
</evidence>
<evidence type="ECO:0000256" key="3">
    <source>
        <dbReference type="ARBA" id="ARBA00007769"/>
    </source>
</evidence>
<keyword evidence="8" id="KW-0464">Manganese</keyword>
<evidence type="ECO:0000313" key="12">
    <source>
        <dbReference type="Proteomes" id="UP000245207"/>
    </source>
</evidence>
<evidence type="ECO:0000256" key="1">
    <source>
        <dbReference type="ARBA" id="ARBA00001936"/>
    </source>
</evidence>
<dbReference type="STRING" id="35608.A0A2U1LBW3"/>
<gene>
    <name evidence="11" type="ORF">CTI12_AA508500</name>
</gene>
<dbReference type="Pfam" id="PF00180">
    <property type="entry name" value="Iso_dh"/>
    <property type="match status" value="1"/>
</dbReference>
<dbReference type="GO" id="GO:0006099">
    <property type="term" value="P:tricarboxylic acid cycle"/>
    <property type="evidence" value="ECO:0007669"/>
    <property type="project" value="UniProtKB-KW"/>
</dbReference>
<dbReference type="SUPFAM" id="SSF53659">
    <property type="entry name" value="Isocitrate/Isopropylmalate dehydrogenase-like"/>
    <property type="match status" value="1"/>
</dbReference>
<proteinExistence type="inferred from homology"/>
<keyword evidence="11" id="KW-0804">Transcription</keyword>
<dbReference type="GO" id="GO:0005739">
    <property type="term" value="C:mitochondrion"/>
    <property type="evidence" value="ECO:0007669"/>
    <property type="project" value="TreeGrafter"/>
</dbReference>
<dbReference type="GO" id="GO:0006739">
    <property type="term" value="P:NADP+ metabolic process"/>
    <property type="evidence" value="ECO:0007669"/>
    <property type="project" value="TreeGrafter"/>
</dbReference>
<keyword evidence="6" id="KW-0460">Magnesium</keyword>
<evidence type="ECO:0000256" key="7">
    <source>
        <dbReference type="ARBA" id="ARBA00023002"/>
    </source>
</evidence>
<dbReference type="GO" id="GO:0004450">
    <property type="term" value="F:isocitrate dehydrogenase (NADP+) activity"/>
    <property type="evidence" value="ECO:0007669"/>
    <property type="project" value="InterPro"/>
</dbReference>
<dbReference type="InterPro" id="IPR006886">
    <property type="entry name" value="RNA_pol_III_Rpc5"/>
</dbReference>
<evidence type="ECO:0000256" key="8">
    <source>
        <dbReference type="ARBA" id="ARBA00023211"/>
    </source>
</evidence>
<dbReference type="InterPro" id="IPR004790">
    <property type="entry name" value="Isocitrate_DH_NADP"/>
</dbReference>
<dbReference type="PANTHER" id="PTHR11822:SF21">
    <property type="entry name" value="ISOCITRATE DEHYDROGENASE [NADP], MITOCHONDRIAL"/>
    <property type="match status" value="1"/>
</dbReference>
<dbReference type="GO" id="GO:0006102">
    <property type="term" value="P:isocitrate metabolic process"/>
    <property type="evidence" value="ECO:0007669"/>
    <property type="project" value="InterPro"/>
</dbReference>
<comment type="cofactor">
    <cofactor evidence="2">
        <name>Mg(2+)</name>
        <dbReference type="ChEBI" id="CHEBI:18420"/>
    </cofactor>
</comment>
<comment type="cofactor">
    <cofactor evidence="1">
        <name>Mn(2+)</name>
        <dbReference type="ChEBI" id="CHEBI:29035"/>
    </cofactor>
</comment>
<keyword evidence="5" id="KW-0479">Metal-binding</keyword>
<sequence>MKGILGEFAARRDSCRDWKFKEHPDNLFIKEYPEIVLEQKNRWDVAEPELMRMLFPKTSKLGISDKPPVSGSSTAPKTTKVTPSRTVMLDDNREALLKAALQKLLQTYKVLSRKQIPQKLQNMAVSENTHPKGSKDAKAAAAAATAAEAKDDDLMKILSQVAVDIHGSYVLRPPPQPSEYDRLRNVVINLFIAEGPDEARMTEFTLKSMWKSPNGTIRNILNGTVFREPILCKNIPRLIPGWTKPICIGRHAFGDQYKATDAVIKGPGKLKLVYGMAITPLLIGTYKREDDFYVNA</sequence>
<dbReference type="AlphaFoldDB" id="A0A2U1LBW3"/>
<dbReference type="GO" id="GO:0006351">
    <property type="term" value="P:DNA-templated transcription"/>
    <property type="evidence" value="ECO:0007669"/>
    <property type="project" value="InterPro"/>
</dbReference>
<reference evidence="11 12" key="1">
    <citation type="journal article" date="2018" name="Mol. Plant">
        <title>The genome of Artemisia annua provides insight into the evolution of Asteraceae family and artemisinin biosynthesis.</title>
        <authorList>
            <person name="Shen Q."/>
            <person name="Zhang L."/>
            <person name="Liao Z."/>
            <person name="Wang S."/>
            <person name="Yan T."/>
            <person name="Shi P."/>
            <person name="Liu M."/>
            <person name="Fu X."/>
            <person name="Pan Q."/>
            <person name="Wang Y."/>
            <person name="Lv Z."/>
            <person name="Lu X."/>
            <person name="Zhang F."/>
            <person name="Jiang W."/>
            <person name="Ma Y."/>
            <person name="Chen M."/>
            <person name="Hao X."/>
            <person name="Li L."/>
            <person name="Tang Y."/>
            <person name="Lv G."/>
            <person name="Zhou Y."/>
            <person name="Sun X."/>
            <person name="Brodelius P.E."/>
            <person name="Rose J.K.C."/>
            <person name="Tang K."/>
        </authorList>
    </citation>
    <scope>NUCLEOTIDE SEQUENCE [LARGE SCALE GENOMIC DNA]</scope>
    <source>
        <strain evidence="12">cv. Huhao1</strain>
        <tissue evidence="11">Leaf</tissue>
    </source>
</reference>
<evidence type="ECO:0000256" key="9">
    <source>
        <dbReference type="SAM" id="MobiDB-lite"/>
    </source>
</evidence>
<keyword evidence="7" id="KW-0560">Oxidoreductase</keyword>
<dbReference type="EMBL" id="PKPP01010261">
    <property type="protein sequence ID" value="PWA46490.1"/>
    <property type="molecule type" value="Genomic_DNA"/>
</dbReference>
<accession>A0A2U1LBW3</accession>
<dbReference type="GO" id="GO:0046872">
    <property type="term" value="F:metal ion binding"/>
    <property type="evidence" value="ECO:0007669"/>
    <property type="project" value="UniProtKB-KW"/>
</dbReference>
<dbReference type="InterPro" id="IPR024084">
    <property type="entry name" value="IsoPropMal-DH-like_dom"/>
</dbReference>
<dbReference type="GO" id="GO:0000428">
    <property type="term" value="C:DNA-directed RNA polymerase complex"/>
    <property type="evidence" value="ECO:0007669"/>
    <property type="project" value="UniProtKB-KW"/>
</dbReference>
<dbReference type="PANTHER" id="PTHR11822">
    <property type="entry name" value="NADP-SPECIFIC ISOCITRATE DEHYDROGENASE"/>
    <property type="match status" value="1"/>
</dbReference>
<comment type="similarity">
    <text evidence="3">Belongs to the isocitrate and isopropylmalate dehydrogenases family.</text>
</comment>
<keyword evidence="12" id="KW-1185">Reference proteome</keyword>
<name>A0A2U1LBW3_ARTAN</name>
<evidence type="ECO:0000256" key="4">
    <source>
        <dbReference type="ARBA" id="ARBA00022532"/>
    </source>
</evidence>
<feature type="compositionally biased region" description="Polar residues" evidence="9">
    <location>
        <begin position="70"/>
        <end position="83"/>
    </location>
</feature>